<name>A0A0G4LCD8_VERLO</name>
<proteinExistence type="predicted"/>
<reference evidence="4" key="1">
    <citation type="submission" date="2015-05" db="EMBL/GenBank/DDBJ databases">
        <authorList>
            <person name="Fogelqvist Johan"/>
        </authorList>
    </citation>
    <scope>NUCLEOTIDE SEQUENCE [LARGE SCALE GENOMIC DNA]</scope>
</reference>
<dbReference type="AlphaFoldDB" id="A0A0G4LCD8"/>
<sequence length="442" mass="48707">MDKQHEELLRRPLYVYDLPPEVLTTLALKTDVDNEAQLLEEHRAQSQKRKNDTEESLVGSQACSLCGLSFASLLDQRSHLKSDWHYYNLKQKLRGSPAVSEVDFEKLIGDLDESLSGSDSEDTEDDDDSDNARKETTLTALLKKQAGSLSRSRRNPGKPPLIWFTSSVLPKNHFFGLYRAILTAEDLRLEPKMVDVVKAKQLEPLKQLEAFVRGHGAAKVVHEDGQHVVARRAARRRGAGAGPLEGAAGPGPKVKVGVRRGRRALAARHGKGRRQARVDVPPGREVRAHGGPQRRLLGVGDERFEGRRRLRVRREDGHVGVRVGGRRRRQGLQRAGGAAAGGAGAGAVFLWRGAVPRVQVVGAAERDDVLDLAELDGRHGVVGVRVPLWQAECDERRIVEVVFLEVVERSLLALRVLDVVLRVEGGVADAMDELWGRLGRGS</sequence>
<organism evidence="3 4">
    <name type="scientific">Verticillium longisporum</name>
    <name type="common">Verticillium dahliae var. longisporum</name>
    <dbReference type="NCBI Taxonomy" id="100787"/>
    <lineage>
        <taxon>Eukaryota</taxon>
        <taxon>Fungi</taxon>
        <taxon>Dikarya</taxon>
        <taxon>Ascomycota</taxon>
        <taxon>Pezizomycotina</taxon>
        <taxon>Sordariomycetes</taxon>
        <taxon>Hypocreomycetidae</taxon>
        <taxon>Glomerellales</taxon>
        <taxon>Plectosphaerellaceae</taxon>
        <taxon>Verticillium</taxon>
    </lineage>
</organism>
<evidence type="ECO:0000259" key="2">
    <source>
        <dbReference type="PROSITE" id="PS00028"/>
    </source>
</evidence>
<dbReference type="EMBL" id="CVQI01010001">
    <property type="protein sequence ID" value="CRK19335.1"/>
    <property type="molecule type" value="Genomic_DNA"/>
</dbReference>
<dbReference type="GO" id="GO:0036503">
    <property type="term" value="P:ERAD pathway"/>
    <property type="evidence" value="ECO:0007669"/>
    <property type="project" value="TreeGrafter"/>
</dbReference>
<evidence type="ECO:0000256" key="1">
    <source>
        <dbReference type="SAM" id="MobiDB-lite"/>
    </source>
</evidence>
<dbReference type="InterPro" id="IPR047139">
    <property type="entry name" value="ANKZ1/VMS1"/>
</dbReference>
<feature type="compositionally biased region" description="Acidic residues" evidence="1">
    <location>
        <begin position="119"/>
        <end position="129"/>
    </location>
</feature>
<evidence type="ECO:0000313" key="3">
    <source>
        <dbReference type="EMBL" id="CRK19335.1"/>
    </source>
</evidence>
<protein>
    <recommendedName>
        <fullName evidence="2">C2H2-type domain-containing protein</fullName>
    </recommendedName>
</protein>
<evidence type="ECO:0000313" key="4">
    <source>
        <dbReference type="Proteomes" id="UP000045706"/>
    </source>
</evidence>
<dbReference type="InterPro" id="IPR013087">
    <property type="entry name" value="Znf_C2H2_type"/>
</dbReference>
<accession>A0A0G4LCD8</accession>
<dbReference type="Proteomes" id="UP000045706">
    <property type="component" value="Unassembled WGS sequence"/>
</dbReference>
<dbReference type="PANTHER" id="PTHR16036">
    <property type="entry name" value="ANKYRIN REPEAT AND ZINC FINGER DOMAIN-CONTAINING PROTEIN 1"/>
    <property type="match status" value="1"/>
</dbReference>
<dbReference type="PROSITE" id="PS00028">
    <property type="entry name" value="ZINC_FINGER_C2H2_1"/>
    <property type="match status" value="1"/>
</dbReference>
<dbReference type="PANTHER" id="PTHR16036:SF2">
    <property type="entry name" value="TRNA ENDONUCLEASE ANKZF1"/>
    <property type="match status" value="1"/>
</dbReference>
<feature type="domain" description="C2H2-type" evidence="2">
    <location>
        <begin position="63"/>
        <end position="85"/>
    </location>
</feature>
<gene>
    <name evidence="3" type="ORF">BN1723_002548</name>
</gene>
<feature type="region of interest" description="Disordered" evidence="1">
    <location>
        <begin position="113"/>
        <end position="133"/>
    </location>
</feature>